<gene>
    <name evidence="2" type="ORF">RRSL_00769</name>
</gene>
<dbReference type="Proteomes" id="UP000005933">
    <property type="component" value="Unassembled WGS sequence"/>
</dbReference>
<dbReference type="InterPro" id="IPR004919">
    <property type="entry name" value="GmrSD_N"/>
</dbReference>
<evidence type="ECO:0000313" key="2">
    <source>
        <dbReference type="EMBL" id="EAP71284.1"/>
    </source>
</evidence>
<dbReference type="Pfam" id="PF03235">
    <property type="entry name" value="GmrSD_N"/>
    <property type="match status" value="1"/>
</dbReference>
<accession>A0AB33VBB2</accession>
<dbReference type="EMBL" id="AAKL01000058">
    <property type="protein sequence ID" value="EAP71284.1"/>
    <property type="molecule type" value="Genomic_DNA"/>
</dbReference>
<dbReference type="PANTHER" id="PTHR35149">
    <property type="entry name" value="SLL5132 PROTEIN"/>
    <property type="match status" value="1"/>
</dbReference>
<sequence length="89" mass="10434">MARIENHKYSIEEAFRECFYIVPDYQREYVWTDKEVHQLLEDINEQIDAGSTREYFIGTVLVSPTAQKNHYEVIDGQALLSSPLILRTP</sequence>
<name>A0AB33VBB2_RALSU</name>
<comment type="caution">
    <text evidence="2">The sequence shown here is derived from an EMBL/GenBank/DDBJ whole genome shotgun (WGS) entry which is preliminary data.</text>
</comment>
<proteinExistence type="predicted"/>
<dbReference type="AlphaFoldDB" id="A0AB33VBB2"/>
<evidence type="ECO:0000313" key="3">
    <source>
        <dbReference type="Proteomes" id="UP000005933"/>
    </source>
</evidence>
<organism evidence="2 3">
    <name type="scientific">Ralstonia solanacearum (strain UW551)</name>
    <dbReference type="NCBI Taxonomy" id="342110"/>
    <lineage>
        <taxon>Bacteria</taxon>
        <taxon>Pseudomonadati</taxon>
        <taxon>Pseudomonadota</taxon>
        <taxon>Betaproteobacteria</taxon>
        <taxon>Burkholderiales</taxon>
        <taxon>Burkholderiaceae</taxon>
        <taxon>Ralstonia</taxon>
        <taxon>Ralstonia solanacearum species complex</taxon>
    </lineage>
</organism>
<dbReference type="PANTHER" id="PTHR35149:SF2">
    <property type="entry name" value="DUF262 DOMAIN-CONTAINING PROTEIN"/>
    <property type="match status" value="1"/>
</dbReference>
<protein>
    <recommendedName>
        <fullName evidence="1">GmrSD restriction endonucleases N-terminal domain-containing protein</fullName>
    </recommendedName>
</protein>
<reference evidence="2 3" key="1">
    <citation type="journal article" date="2006" name="Mol. Plant Microbe Interact.">
        <title>Identification of open reading frames unique to a select agent: Ralstonia solanacearum race 3 biovar 2.</title>
        <authorList>
            <person name="Gabriel D.W."/>
            <person name="Allen C."/>
            <person name="Schell M."/>
            <person name="Denny T.P."/>
            <person name="Greenberg J.T."/>
            <person name="Duan Y.P."/>
            <person name="Flores-Cruz Z."/>
            <person name="Huang Q."/>
            <person name="Clifford J.M."/>
            <person name="Presting G."/>
            <person name="Gonzalez E.T."/>
            <person name="Reddy J."/>
            <person name="Elphinstone J."/>
            <person name="Swanson J."/>
            <person name="Yao J."/>
            <person name="Mulholland V."/>
            <person name="Liu L."/>
            <person name="Farmerie W."/>
            <person name="Patnaikuni M."/>
            <person name="Balogh B."/>
            <person name="Norman D."/>
            <person name="Alvarez A."/>
            <person name="Castillo J.A."/>
            <person name="Jones J."/>
            <person name="Saddler G."/>
            <person name="Walunas T."/>
            <person name="Zhukov A."/>
            <person name="Mikhailova N."/>
        </authorList>
    </citation>
    <scope>NUCLEOTIDE SEQUENCE [LARGE SCALE GENOMIC DNA]</scope>
    <source>
        <strain evidence="2 3">UW551</strain>
    </source>
</reference>
<dbReference type="RefSeq" id="WP_003265355.1">
    <property type="nucleotide sequence ID" value="NZ_AAKL01000058.1"/>
</dbReference>
<evidence type="ECO:0000259" key="1">
    <source>
        <dbReference type="Pfam" id="PF03235"/>
    </source>
</evidence>
<feature type="domain" description="GmrSD restriction endonucleases N-terminal" evidence="1">
    <location>
        <begin position="17"/>
        <end position="77"/>
    </location>
</feature>